<evidence type="ECO:0000313" key="3">
    <source>
        <dbReference type="Proteomes" id="UP000245207"/>
    </source>
</evidence>
<dbReference type="GO" id="GO:0003964">
    <property type="term" value="F:RNA-directed DNA polymerase activity"/>
    <property type="evidence" value="ECO:0007669"/>
    <property type="project" value="UniProtKB-KW"/>
</dbReference>
<name>A0A2U1M9S3_ARTAN</name>
<gene>
    <name evidence="2" type="ORF">CTI12_AA211290</name>
</gene>
<evidence type="ECO:0000259" key="1">
    <source>
        <dbReference type="Pfam" id="PF13966"/>
    </source>
</evidence>
<keyword evidence="3" id="KW-1185">Reference proteome</keyword>
<accession>A0A2U1M9S3</accession>
<feature type="domain" description="Reverse transcriptase zinc-binding" evidence="1">
    <location>
        <begin position="66"/>
        <end position="153"/>
    </location>
</feature>
<dbReference type="OrthoDB" id="696485at2759"/>
<sequence length="263" mass="30565">MHKECKFKDRWMVDSGAWHSCWNWKVPPRGRSLDDVCSLTSLLCSMSVSCDTLDCWQWGLHSSRKFSVQSLSTIIHDRILDSSILSRKFPWNSWIPKKVNICLWRASLDRLPSKPNLYTRGIPVSSTLCPLCYSEIKLLDHCLVNCPLVKSVWAKVGSWWGVDLSGFSLDDFIYGSRISFVNKWAAKAFRGVAWSLVWYIWKWRNEVVHASPSDVPSILRKDLFPHLQRISRVWVSNRCSNIGVDWCMWMSSPNLCFSSLWNR</sequence>
<organism evidence="2 3">
    <name type="scientific">Artemisia annua</name>
    <name type="common">Sweet wormwood</name>
    <dbReference type="NCBI Taxonomy" id="35608"/>
    <lineage>
        <taxon>Eukaryota</taxon>
        <taxon>Viridiplantae</taxon>
        <taxon>Streptophyta</taxon>
        <taxon>Embryophyta</taxon>
        <taxon>Tracheophyta</taxon>
        <taxon>Spermatophyta</taxon>
        <taxon>Magnoliopsida</taxon>
        <taxon>eudicotyledons</taxon>
        <taxon>Gunneridae</taxon>
        <taxon>Pentapetalae</taxon>
        <taxon>asterids</taxon>
        <taxon>campanulids</taxon>
        <taxon>Asterales</taxon>
        <taxon>Asteraceae</taxon>
        <taxon>Asteroideae</taxon>
        <taxon>Anthemideae</taxon>
        <taxon>Artemisiinae</taxon>
        <taxon>Artemisia</taxon>
    </lineage>
</organism>
<proteinExistence type="predicted"/>
<keyword evidence="2" id="KW-0695">RNA-directed DNA polymerase</keyword>
<dbReference type="Pfam" id="PF13966">
    <property type="entry name" value="zf-RVT"/>
    <property type="match status" value="1"/>
</dbReference>
<protein>
    <submittedName>
        <fullName evidence="2">RNA-directed DNA polymerase, eukaryota, Reverse transcriptase zinc-binding domain protein</fullName>
    </submittedName>
</protein>
<keyword evidence="2" id="KW-0548">Nucleotidyltransferase</keyword>
<comment type="caution">
    <text evidence="2">The sequence shown here is derived from an EMBL/GenBank/DDBJ whole genome shotgun (WGS) entry which is preliminary data.</text>
</comment>
<dbReference type="Proteomes" id="UP000245207">
    <property type="component" value="Unassembled WGS sequence"/>
</dbReference>
<evidence type="ECO:0000313" key="2">
    <source>
        <dbReference type="EMBL" id="PWA58014.1"/>
    </source>
</evidence>
<dbReference type="InterPro" id="IPR026960">
    <property type="entry name" value="RVT-Znf"/>
</dbReference>
<reference evidence="2 3" key="1">
    <citation type="journal article" date="2018" name="Mol. Plant">
        <title>The genome of Artemisia annua provides insight into the evolution of Asteraceae family and artemisinin biosynthesis.</title>
        <authorList>
            <person name="Shen Q."/>
            <person name="Zhang L."/>
            <person name="Liao Z."/>
            <person name="Wang S."/>
            <person name="Yan T."/>
            <person name="Shi P."/>
            <person name="Liu M."/>
            <person name="Fu X."/>
            <person name="Pan Q."/>
            <person name="Wang Y."/>
            <person name="Lv Z."/>
            <person name="Lu X."/>
            <person name="Zhang F."/>
            <person name="Jiang W."/>
            <person name="Ma Y."/>
            <person name="Chen M."/>
            <person name="Hao X."/>
            <person name="Li L."/>
            <person name="Tang Y."/>
            <person name="Lv G."/>
            <person name="Zhou Y."/>
            <person name="Sun X."/>
            <person name="Brodelius P.E."/>
            <person name="Rose J.K.C."/>
            <person name="Tang K."/>
        </authorList>
    </citation>
    <scope>NUCLEOTIDE SEQUENCE [LARGE SCALE GENOMIC DNA]</scope>
    <source>
        <strain evidence="3">cv. Huhao1</strain>
        <tissue evidence="2">Leaf</tissue>
    </source>
</reference>
<keyword evidence="2" id="KW-0808">Transferase</keyword>
<dbReference type="AlphaFoldDB" id="A0A2U1M9S3"/>
<dbReference type="EMBL" id="PKPP01006013">
    <property type="protein sequence ID" value="PWA58014.1"/>
    <property type="molecule type" value="Genomic_DNA"/>
</dbReference>